<feature type="compositionally biased region" description="Basic and acidic residues" evidence="1">
    <location>
        <begin position="62"/>
        <end position="73"/>
    </location>
</feature>
<proteinExistence type="predicted"/>
<reference evidence="2 3" key="1">
    <citation type="submission" date="2024-05" db="EMBL/GenBank/DDBJ databases">
        <title>Genome sequencing and assembly of Indian major carp, Cirrhinus mrigala (Hamilton, 1822).</title>
        <authorList>
            <person name="Mohindra V."/>
            <person name="Chowdhury L.M."/>
            <person name="Lal K."/>
            <person name="Jena J.K."/>
        </authorList>
    </citation>
    <scope>NUCLEOTIDE SEQUENCE [LARGE SCALE GENOMIC DNA]</scope>
    <source>
        <strain evidence="2">CM1030</strain>
        <tissue evidence="2">Blood</tissue>
    </source>
</reference>
<evidence type="ECO:0000256" key="1">
    <source>
        <dbReference type="SAM" id="MobiDB-lite"/>
    </source>
</evidence>
<accession>A0ABD0N390</accession>
<dbReference type="EMBL" id="JAMKFB020000024">
    <property type="protein sequence ID" value="KAL0156614.1"/>
    <property type="molecule type" value="Genomic_DNA"/>
</dbReference>
<protein>
    <submittedName>
        <fullName evidence="2">Uncharacterized protein</fullName>
    </submittedName>
</protein>
<evidence type="ECO:0000313" key="2">
    <source>
        <dbReference type="EMBL" id="KAL0156614.1"/>
    </source>
</evidence>
<feature type="non-terminal residue" evidence="2">
    <location>
        <position position="1"/>
    </location>
</feature>
<dbReference type="AlphaFoldDB" id="A0ABD0N390"/>
<feature type="compositionally biased region" description="Basic residues" evidence="1">
    <location>
        <begin position="52"/>
        <end position="61"/>
    </location>
</feature>
<name>A0ABD0N390_CIRMR</name>
<gene>
    <name evidence="2" type="ORF">M9458_047860</name>
</gene>
<comment type="caution">
    <text evidence="2">The sequence shown here is derived from an EMBL/GenBank/DDBJ whole genome shotgun (WGS) entry which is preliminary data.</text>
</comment>
<feature type="non-terminal residue" evidence="2">
    <location>
        <position position="97"/>
    </location>
</feature>
<feature type="region of interest" description="Disordered" evidence="1">
    <location>
        <begin position="1"/>
        <end position="83"/>
    </location>
</feature>
<evidence type="ECO:0000313" key="3">
    <source>
        <dbReference type="Proteomes" id="UP001529510"/>
    </source>
</evidence>
<feature type="compositionally biased region" description="Low complexity" evidence="1">
    <location>
        <begin position="1"/>
        <end position="16"/>
    </location>
</feature>
<sequence>PSPSFCPLSSSIPSSSFTACSRPNPKPPSVHWPEDMVTFLNPSPPPPPLPAKKQRRHRQHFRTLEERKSDTLPRKKTQPTIIPQFTCATLGRNIPSK</sequence>
<organism evidence="2 3">
    <name type="scientific">Cirrhinus mrigala</name>
    <name type="common">Mrigala</name>
    <dbReference type="NCBI Taxonomy" id="683832"/>
    <lineage>
        <taxon>Eukaryota</taxon>
        <taxon>Metazoa</taxon>
        <taxon>Chordata</taxon>
        <taxon>Craniata</taxon>
        <taxon>Vertebrata</taxon>
        <taxon>Euteleostomi</taxon>
        <taxon>Actinopterygii</taxon>
        <taxon>Neopterygii</taxon>
        <taxon>Teleostei</taxon>
        <taxon>Ostariophysi</taxon>
        <taxon>Cypriniformes</taxon>
        <taxon>Cyprinidae</taxon>
        <taxon>Labeoninae</taxon>
        <taxon>Labeonini</taxon>
        <taxon>Cirrhinus</taxon>
    </lineage>
</organism>
<dbReference type="Proteomes" id="UP001529510">
    <property type="component" value="Unassembled WGS sequence"/>
</dbReference>
<keyword evidence="3" id="KW-1185">Reference proteome</keyword>